<evidence type="ECO:0000313" key="9">
    <source>
        <dbReference type="EMBL" id="ASB88207.1"/>
    </source>
</evidence>
<dbReference type="SUPFAM" id="SSF56327">
    <property type="entry name" value="LDH C-terminal domain-like"/>
    <property type="match status" value="1"/>
</dbReference>
<keyword evidence="2" id="KW-0479">Metal-binding</keyword>
<dbReference type="PANTHER" id="PTHR32092:SF14">
    <property type="entry name" value="MALTOSE-6'-PHOSPHATE GLUCOSIDASE"/>
    <property type="match status" value="1"/>
</dbReference>
<dbReference type="SUPFAM" id="SSF51735">
    <property type="entry name" value="NAD(P)-binding Rossmann-fold domains"/>
    <property type="match status" value="1"/>
</dbReference>
<dbReference type="InterPro" id="IPR001088">
    <property type="entry name" value="Glyco_hydro_4"/>
</dbReference>
<dbReference type="CDD" id="cd05298">
    <property type="entry name" value="GH4_GlvA_pagL_like"/>
    <property type="match status" value="1"/>
</dbReference>
<dbReference type="Pfam" id="PF02056">
    <property type="entry name" value="Glyco_hydro_4"/>
    <property type="match status" value="1"/>
</dbReference>
<dbReference type="EMBL" id="CP021920">
    <property type="protein sequence ID" value="ASB88207.1"/>
    <property type="molecule type" value="Genomic_DNA"/>
</dbReference>
<evidence type="ECO:0000256" key="2">
    <source>
        <dbReference type="ARBA" id="ARBA00022723"/>
    </source>
</evidence>
<dbReference type="GeneID" id="92854283"/>
<organism evidence="9 10">
    <name type="scientific">Bacillus sonorensis</name>
    <dbReference type="NCBI Taxonomy" id="119858"/>
    <lineage>
        <taxon>Bacteria</taxon>
        <taxon>Bacillati</taxon>
        <taxon>Bacillota</taxon>
        <taxon>Bacilli</taxon>
        <taxon>Bacillales</taxon>
        <taxon>Bacillaceae</taxon>
        <taxon>Bacillus</taxon>
    </lineage>
</organism>
<dbReference type="PRINTS" id="PR00732">
    <property type="entry name" value="GLHYDRLASE4"/>
</dbReference>
<comment type="similarity">
    <text evidence="1 7">Belongs to the glycosyl hydrolase 4 family.</text>
</comment>
<comment type="cofactor">
    <cofactor evidence="7">
        <name>NAD(+)</name>
        <dbReference type="ChEBI" id="CHEBI:57540"/>
    </cofactor>
    <text evidence="7">Binds 1 NAD(+) per subunit.</text>
</comment>
<keyword evidence="6 7" id="KW-0326">Glycosidase</keyword>
<dbReference type="RefSeq" id="WP_006637714.1">
    <property type="nucleotide sequence ID" value="NZ_CABJEH010000003.1"/>
</dbReference>
<evidence type="ECO:0000256" key="1">
    <source>
        <dbReference type="ARBA" id="ARBA00010141"/>
    </source>
</evidence>
<evidence type="ECO:0000313" key="10">
    <source>
        <dbReference type="Proteomes" id="UP000196877"/>
    </source>
</evidence>
<sequence>MKTYKLAIAGGGSTYTPGIIRSLMERLEDLPLSEIRFYDIDGERQSKVVIAAKAVISEYTDKIVIVDTTDPETAFTDADFVFAQMRVGKYKMRELDEKIPLSHDVVGQETCGPGGLAYGLRTISPMVELIDFVEQYAKETCWIVNYSNPASIVAEAVRKLRPKARVLNICDMPVATMRNMSAILGVNREDLVVDYFGLNHFGWFTKVEVYGVDRLPELREHIHKHGLLTEDISKIDYRHADASWIKTFKNIKLIMDFFPEYIPNPYLQYYLLPDLIVETSNKEYTRANEVMNGREKTLFETVKQYEETGVLSDQFHVGVHGIFIVDVTVSLAKNLGKRYLVMVENNGTIPNLPDDAMVEVPCLINADGPAPEYVGDIPYFYKAMIDQQLASEKILVEAITEGSYEKALQAFTLNKTLPSSKVAKAVLDDLIEANKAYWPELKSKYRDGVLIHS</sequence>
<keyword evidence="10" id="KW-1185">Reference proteome</keyword>
<evidence type="ECO:0000256" key="3">
    <source>
        <dbReference type="ARBA" id="ARBA00022801"/>
    </source>
</evidence>
<evidence type="ECO:0000256" key="7">
    <source>
        <dbReference type="RuleBase" id="RU361152"/>
    </source>
</evidence>
<dbReference type="InterPro" id="IPR036291">
    <property type="entry name" value="NAD(P)-bd_dom_sf"/>
</dbReference>
<evidence type="ECO:0000259" key="8">
    <source>
        <dbReference type="Pfam" id="PF11975"/>
    </source>
</evidence>
<evidence type="ECO:0000256" key="4">
    <source>
        <dbReference type="ARBA" id="ARBA00023027"/>
    </source>
</evidence>
<keyword evidence="5" id="KW-0464">Manganese</keyword>
<dbReference type="Gene3D" id="3.40.50.720">
    <property type="entry name" value="NAD(P)-binding Rossmann-like Domain"/>
    <property type="match status" value="1"/>
</dbReference>
<dbReference type="InterPro" id="IPR015955">
    <property type="entry name" value="Lactate_DH/Glyco_Ohase_4_C"/>
</dbReference>
<feature type="domain" description="Glycosyl hydrolase family 4 C-terminal" evidence="8">
    <location>
        <begin position="195"/>
        <end position="416"/>
    </location>
</feature>
<dbReference type="InterPro" id="IPR022616">
    <property type="entry name" value="Glyco_hydro_4_C"/>
</dbReference>
<reference evidence="9 10" key="1">
    <citation type="submission" date="2017-06" db="EMBL/GenBank/DDBJ databases">
        <title>Genome sequence of Bacillus sonorensis strain SRCM101395.</title>
        <authorList>
            <person name="Cho S.H."/>
        </authorList>
    </citation>
    <scope>NUCLEOTIDE SEQUENCE [LARGE SCALE GENOMIC DNA]</scope>
    <source>
        <strain evidence="9 10">SRCM101395</strain>
    </source>
</reference>
<gene>
    <name evidence="9" type="ORF">S101395_01698</name>
</gene>
<dbReference type="Proteomes" id="UP000196877">
    <property type="component" value="Chromosome"/>
</dbReference>
<dbReference type="Gene3D" id="3.90.110.10">
    <property type="entry name" value="Lactate dehydrogenase/glycoside hydrolase, family 4, C-terminal"/>
    <property type="match status" value="1"/>
</dbReference>
<evidence type="ECO:0000256" key="5">
    <source>
        <dbReference type="ARBA" id="ARBA00023211"/>
    </source>
</evidence>
<dbReference type="PANTHER" id="PTHR32092">
    <property type="entry name" value="6-PHOSPHO-BETA-GLUCOSIDASE-RELATED"/>
    <property type="match status" value="1"/>
</dbReference>
<protein>
    <submittedName>
        <fullName evidence="9">6-phospho-beta-glucosidase</fullName>
        <ecNumber evidence="9">3.2.1.86</ecNumber>
    </submittedName>
</protein>
<evidence type="ECO:0000256" key="6">
    <source>
        <dbReference type="ARBA" id="ARBA00023295"/>
    </source>
</evidence>
<dbReference type="GO" id="GO:0008706">
    <property type="term" value="F:6-phospho-beta-glucosidase activity"/>
    <property type="evidence" value="ECO:0007669"/>
    <property type="project" value="UniProtKB-EC"/>
</dbReference>
<proteinExistence type="inferred from homology"/>
<name>A0ABN5AHR7_9BACI</name>
<keyword evidence="4 7" id="KW-0520">NAD</keyword>
<dbReference type="Pfam" id="PF11975">
    <property type="entry name" value="Glyco_hydro_4C"/>
    <property type="match status" value="1"/>
</dbReference>
<keyword evidence="3 7" id="KW-0378">Hydrolase</keyword>
<dbReference type="EC" id="3.2.1.86" evidence="9"/>
<accession>A0ABN5AHR7</accession>